<dbReference type="eggNOG" id="COG3180">
    <property type="taxonomic scope" value="Bacteria"/>
</dbReference>
<comment type="caution">
    <text evidence="2">The sequence shown here is derived from an EMBL/GenBank/DDBJ whole genome shotgun (WGS) entry which is preliminary data.</text>
</comment>
<dbReference type="PANTHER" id="PTHR38457:SF1">
    <property type="entry name" value="REGULATOR ABRB-RELATED"/>
    <property type="match status" value="1"/>
</dbReference>
<accession>A0A060QLB7</accession>
<dbReference type="RefSeq" id="WP_051395896.1">
    <property type="nucleotide sequence ID" value="NZ_CBLX010000013.1"/>
</dbReference>
<feature type="transmembrane region" description="Helical" evidence="1">
    <location>
        <begin position="321"/>
        <end position="349"/>
    </location>
</feature>
<dbReference type="EMBL" id="CBLX010000013">
    <property type="protein sequence ID" value="CDG40177.1"/>
    <property type="molecule type" value="Genomic_DNA"/>
</dbReference>
<dbReference type="InterPro" id="IPR017516">
    <property type="entry name" value="AbrB_dup"/>
</dbReference>
<keyword evidence="1" id="KW-1133">Transmembrane helix</keyword>
<evidence type="ECO:0000313" key="3">
    <source>
        <dbReference type="Proteomes" id="UP000027583"/>
    </source>
</evidence>
<protein>
    <submittedName>
        <fullName evidence="2">Transport protein</fullName>
    </submittedName>
</protein>
<keyword evidence="1" id="KW-0812">Transmembrane</keyword>
<evidence type="ECO:0000313" key="2">
    <source>
        <dbReference type="EMBL" id="CDG40177.1"/>
    </source>
</evidence>
<dbReference type="AlphaFoldDB" id="A0A060QLB7"/>
<feature type="transmembrane region" description="Helical" evidence="1">
    <location>
        <begin position="200"/>
        <end position="218"/>
    </location>
</feature>
<evidence type="ECO:0000256" key="1">
    <source>
        <dbReference type="SAM" id="Phobius"/>
    </source>
</evidence>
<dbReference type="PIRSF" id="PIRSF038991">
    <property type="entry name" value="Protein_AbrB"/>
    <property type="match status" value="1"/>
</dbReference>
<dbReference type="GO" id="GO:0016020">
    <property type="term" value="C:membrane"/>
    <property type="evidence" value="ECO:0007669"/>
    <property type="project" value="InterPro"/>
</dbReference>
<dbReference type="NCBIfam" id="TIGR03082">
    <property type="entry name" value="Gneg_AbrB_dup"/>
    <property type="match status" value="2"/>
</dbReference>
<dbReference type="PANTHER" id="PTHR38457">
    <property type="entry name" value="REGULATOR ABRB-RELATED"/>
    <property type="match status" value="1"/>
</dbReference>
<dbReference type="Proteomes" id="UP000027583">
    <property type="component" value="Unassembled WGS sequence"/>
</dbReference>
<keyword evidence="1" id="KW-0472">Membrane</keyword>
<feature type="transmembrane region" description="Helical" evidence="1">
    <location>
        <begin position="225"/>
        <end position="243"/>
    </location>
</feature>
<feature type="transmembrane region" description="Helical" evidence="1">
    <location>
        <begin position="83"/>
        <end position="103"/>
    </location>
</feature>
<dbReference type="InterPro" id="IPR007820">
    <property type="entry name" value="AbrB_fam"/>
</dbReference>
<gene>
    <name evidence="2" type="ORF">ASAP_2132</name>
</gene>
<name>A0A060QLB7_9PROT</name>
<proteinExistence type="predicted"/>
<organism evidence="2 3">
    <name type="scientific">Asaia bogorensis</name>
    <dbReference type="NCBI Taxonomy" id="91915"/>
    <lineage>
        <taxon>Bacteria</taxon>
        <taxon>Pseudomonadati</taxon>
        <taxon>Pseudomonadota</taxon>
        <taxon>Alphaproteobacteria</taxon>
        <taxon>Acetobacterales</taxon>
        <taxon>Acetobacteraceae</taxon>
        <taxon>Asaia</taxon>
    </lineage>
</organism>
<dbReference type="Pfam" id="PF05145">
    <property type="entry name" value="AbrB"/>
    <property type="match status" value="1"/>
</dbReference>
<reference evidence="2 3" key="1">
    <citation type="journal article" date="2014" name="Genome Biol. Evol.">
        <title>Acetic acid bacteria genomes reveal functional traits for adaptation to life in insect guts.</title>
        <authorList>
            <person name="Chouaia B."/>
            <person name="Gaiarsa S."/>
            <person name="Crotti E."/>
            <person name="Comandatore F."/>
            <person name="Degli Esposti M."/>
            <person name="Ricci I."/>
            <person name="Alma A."/>
            <person name="Favia G."/>
            <person name="Bandi C."/>
            <person name="Daffonchio D."/>
        </authorList>
    </citation>
    <scope>NUCLEOTIDE SEQUENCE [LARGE SCALE GENOMIC DNA]</scope>
    <source>
        <strain evidence="2 3">SF2.1</strain>
    </source>
</reference>
<feature type="transmembrane region" description="Helical" evidence="1">
    <location>
        <begin position="249"/>
        <end position="265"/>
    </location>
</feature>
<dbReference type="GO" id="GO:0010468">
    <property type="term" value="P:regulation of gene expression"/>
    <property type="evidence" value="ECO:0007669"/>
    <property type="project" value="InterPro"/>
</dbReference>
<feature type="transmembrane region" description="Helical" evidence="1">
    <location>
        <begin position="277"/>
        <end position="301"/>
    </location>
</feature>
<sequence length="379" mass="39880">MKGRASLWLGLIALSALLGGGLTLLGLPAALLIGAMVAAIAVAISGRVIPLHRTLPVVAQAVIGQLMAHSLTLGVLREILSQWSIFLGGVFSVIVMSFALGWVLARLRVMPGSTALWGASPGAATAMLLLCEAYGADQRLVAFMVYLRVLLVTLTTSIIAHITNAHRPVPHDASTSASSLTSQVGIPETVLHLIGHEATTLWPCLAVIACAVLLARFVRHGAAPLLLSMAGGVILQAGFGVHYALPHFLLVPSYMVIGWMVGRRFTRDVMHHVWRTLPAVTLSTLILIGGCALLSWPLAHIAHVDVLSAYLATSPGGADSIAIIAATTPINMPFVMAMQVARFLSLLVIAPRIATTLARFLPPEPDAISSQTARNTDSA</sequence>
<reference evidence="2 3" key="2">
    <citation type="journal article" date="2014" name="PLoS ONE">
        <title>Evolution of mitochondria reconstructed from the energy metabolism of living bacteria.</title>
        <authorList>
            <person name="Degli Esposti M."/>
            <person name="Chouaia B."/>
            <person name="Comandatore F."/>
            <person name="Crotti E."/>
            <person name="Sassera D."/>
            <person name="Lievens P.M."/>
            <person name="Daffonchio D."/>
            <person name="Bandi C."/>
        </authorList>
    </citation>
    <scope>NUCLEOTIDE SEQUENCE [LARGE SCALE GENOMIC DNA]</scope>
    <source>
        <strain evidence="2 3">SF2.1</strain>
    </source>
</reference>
<feature type="transmembrane region" description="Helical" evidence="1">
    <location>
        <begin position="115"/>
        <end position="134"/>
    </location>
</feature>
<feature type="transmembrane region" description="Helical" evidence="1">
    <location>
        <begin position="141"/>
        <end position="162"/>
    </location>
</feature>